<organism evidence="5 6">
    <name type="scientific">Imperialibacter roseus</name>
    <dbReference type="NCBI Taxonomy" id="1324217"/>
    <lineage>
        <taxon>Bacteria</taxon>
        <taxon>Pseudomonadati</taxon>
        <taxon>Bacteroidota</taxon>
        <taxon>Cytophagia</taxon>
        <taxon>Cytophagales</taxon>
        <taxon>Flammeovirgaceae</taxon>
        <taxon>Imperialibacter</taxon>
    </lineage>
</organism>
<dbReference type="RefSeq" id="WP_317491151.1">
    <property type="nucleotide sequence ID" value="NZ_CP136051.1"/>
</dbReference>
<dbReference type="Proteomes" id="UP001302349">
    <property type="component" value="Chromosome"/>
</dbReference>
<keyword evidence="3" id="KW-0804">Transcription</keyword>
<dbReference type="EMBL" id="CP136051">
    <property type="protein sequence ID" value="WOK08513.1"/>
    <property type="molecule type" value="Genomic_DNA"/>
</dbReference>
<name>A0ABZ0IVV9_9BACT</name>
<evidence type="ECO:0000313" key="6">
    <source>
        <dbReference type="Proteomes" id="UP001302349"/>
    </source>
</evidence>
<dbReference type="InterPro" id="IPR009057">
    <property type="entry name" value="Homeodomain-like_sf"/>
</dbReference>
<evidence type="ECO:0000256" key="3">
    <source>
        <dbReference type="ARBA" id="ARBA00023163"/>
    </source>
</evidence>
<accession>A0ABZ0IVV9</accession>
<keyword evidence="1" id="KW-0805">Transcription regulation</keyword>
<feature type="domain" description="HTH araC/xylS-type" evidence="4">
    <location>
        <begin position="75"/>
        <end position="180"/>
    </location>
</feature>
<dbReference type="Pfam" id="PF12833">
    <property type="entry name" value="HTH_18"/>
    <property type="match status" value="1"/>
</dbReference>
<evidence type="ECO:0000256" key="2">
    <source>
        <dbReference type="ARBA" id="ARBA00023125"/>
    </source>
</evidence>
<protein>
    <submittedName>
        <fullName evidence="5">Helix-turn-helix domain-containing protein</fullName>
    </submittedName>
</protein>
<dbReference type="Gene3D" id="1.10.10.60">
    <property type="entry name" value="Homeodomain-like"/>
    <property type="match status" value="1"/>
</dbReference>
<evidence type="ECO:0000313" key="5">
    <source>
        <dbReference type="EMBL" id="WOK08513.1"/>
    </source>
</evidence>
<dbReference type="SUPFAM" id="SSF46689">
    <property type="entry name" value="Homeodomain-like"/>
    <property type="match status" value="1"/>
</dbReference>
<keyword evidence="2" id="KW-0238">DNA-binding</keyword>
<dbReference type="PANTHER" id="PTHR43280:SF2">
    <property type="entry name" value="HTH-TYPE TRANSCRIPTIONAL REGULATOR EXSA"/>
    <property type="match status" value="1"/>
</dbReference>
<keyword evidence="6" id="KW-1185">Reference proteome</keyword>
<gene>
    <name evidence="5" type="ORF">RT717_07680</name>
</gene>
<proteinExistence type="predicted"/>
<dbReference type="InterPro" id="IPR018060">
    <property type="entry name" value="HTH_AraC"/>
</dbReference>
<sequence>MEQFTEINIKGMVCNRCIFTIKELLQSHGYPVEHVALGKVIFAKPVDNTEKGSVKDLLSLLGFALITDKNEQLLSQIKQSIEEWLSKNGDGARTAKLSSYLSGQLGKNYDSLSEFFVTHEGNTIERYAIALRIEKVKELLVYTDLGLSEIAFKTGFSSAHHLSFQFKKTTGLNTSAYKPLRSVKLKAREAMETM</sequence>
<evidence type="ECO:0000259" key="4">
    <source>
        <dbReference type="PROSITE" id="PS01124"/>
    </source>
</evidence>
<evidence type="ECO:0000256" key="1">
    <source>
        <dbReference type="ARBA" id="ARBA00023015"/>
    </source>
</evidence>
<dbReference type="SMART" id="SM00342">
    <property type="entry name" value="HTH_ARAC"/>
    <property type="match status" value="1"/>
</dbReference>
<dbReference type="PANTHER" id="PTHR43280">
    <property type="entry name" value="ARAC-FAMILY TRANSCRIPTIONAL REGULATOR"/>
    <property type="match status" value="1"/>
</dbReference>
<dbReference type="PROSITE" id="PS01124">
    <property type="entry name" value="HTH_ARAC_FAMILY_2"/>
    <property type="match status" value="1"/>
</dbReference>
<reference evidence="5 6" key="1">
    <citation type="journal article" date="2023" name="Microbiol. Resour. Announc.">
        <title>Complete Genome Sequence of Imperialibacter roseus strain P4T.</title>
        <authorList>
            <person name="Tizabi D.R."/>
            <person name="Bachvaroff T."/>
            <person name="Hill R.T."/>
        </authorList>
    </citation>
    <scope>NUCLEOTIDE SEQUENCE [LARGE SCALE GENOMIC DNA]</scope>
    <source>
        <strain evidence="5 6">P4T</strain>
    </source>
</reference>